<dbReference type="Pfam" id="PF00589">
    <property type="entry name" value="Phage_integrase"/>
    <property type="match status" value="1"/>
</dbReference>
<dbReference type="InterPro" id="IPR038488">
    <property type="entry name" value="Integrase_DNA-bd_sf"/>
</dbReference>
<dbReference type="InterPro" id="IPR050808">
    <property type="entry name" value="Phage_Integrase"/>
</dbReference>
<feature type="domain" description="Tyr recombinase" evidence="5">
    <location>
        <begin position="200"/>
        <end position="378"/>
    </location>
</feature>
<dbReference type="GO" id="GO:0015074">
    <property type="term" value="P:DNA integration"/>
    <property type="evidence" value="ECO:0007669"/>
    <property type="project" value="UniProtKB-KW"/>
</dbReference>
<evidence type="ECO:0000256" key="3">
    <source>
        <dbReference type="ARBA" id="ARBA00023125"/>
    </source>
</evidence>
<accession>A0A5B2VTT3</accession>
<dbReference type="CDD" id="cd00796">
    <property type="entry name" value="INT_Rci_Hp1_C"/>
    <property type="match status" value="1"/>
</dbReference>
<dbReference type="Proteomes" id="UP000324611">
    <property type="component" value="Unassembled WGS sequence"/>
</dbReference>
<keyword evidence="3" id="KW-0238">DNA-binding</keyword>
<evidence type="ECO:0000256" key="4">
    <source>
        <dbReference type="ARBA" id="ARBA00023172"/>
    </source>
</evidence>
<name>A0A5B2VTT3_9BACT</name>
<evidence type="ECO:0000256" key="2">
    <source>
        <dbReference type="ARBA" id="ARBA00022908"/>
    </source>
</evidence>
<reference evidence="6 7" key="1">
    <citation type="submission" date="2019-09" db="EMBL/GenBank/DDBJ databases">
        <title>Chitinophaga ginsengihumi sp. nov., isolated from soil of ginseng rhizosphere.</title>
        <authorList>
            <person name="Lee J."/>
        </authorList>
    </citation>
    <scope>NUCLEOTIDE SEQUENCE [LARGE SCALE GENOMIC DNA]</scope>
    <source>
        <strain evidence="6 7">BN140078</strain>
    </source>
</reference>
<reference evidence="6 7" key="2">
    <citation type="submission" date="2019-09" db="EMBL/GenBank/DDBJ databases">
        <authorList>
            <person name="Jin C."/>
        </authorList>
    </citation>
    <scope>NUCLEOTIDE SEQUENCE [LARGE SCALE GENOMIC DNA]</scope>
    <source>
        <strain evidence="6 7">BN140078</strain>
    </source>
</reference>
<dbReference type="InterPro" id="IPR010998">
    <property type="entry name" value="Integrase_recombinase_N"/>
</dbReference>
<dbReference type="InterPro" id="IPR025166">
    <property type="entry name" value="Integrase_DNA_bind_dom"/>
</dbReference>
<evidence type="ECO:0000313" key="7">
    <source>
        <dbReference type="Proteomes" id="UP000324611"/>
    </source>
</evidence>
<dbReference type="Gene3D" id="3.30.160.390">
    <property type="entry name" value="Integrase, DNA-binding domain"/>
    <property type="match status" value="1"/>
</dbReference>
<sequence length="385" mass="44413">MAITKIPFKISNLEKLIFQPERYEVADTKTPSLRIAVYPSGVKTFLLYKKVNNVPQKIKIGRFPDLSIEQATKEAKRLLAKITLGHNPQEEKKAEKLEITFNELLEIYYQQHSLLYNKNPTHNKRMMEIHLVPIFGRSKVKNITREQICKIHTQMGINSGHGGANRVINVVSSIFNFGIRNGYVKGINPCLGLRKFPSYSRDRFLSTEELKLFFDAVEQEEELFRDFFKLLLFTGARKSNVLSMKWAHLDFNLKRWRIPETQTKNKDVNIVVLSQYALEILSGRREANSEFAIPSQYVFPGESKDGYLKDPKRAWERIKKRMKIMDIRMHDLRRTLGSYMAISGISLPIIGKALNHKSQVSTAIYARLSQNPVEDAINIATAHML</sequence>
<dbReference type="InterPro" id="IPR011010">
    <property type="entry name" value="DNA_brk_join_enz"/>
</dbReference>
<dbReference type="PANTHER" id="PTHR30629">
    <property type="entry name" value="PROPHAGE INTEGRASE"/>
    <property type="match status" value="1"/>
</dbReference>
<dbReference type="InterPro" id="IPR013762">
    <property type="entry name" value="Integrase-like_cat_sf"/>
</dbReference>
<comment type="similarity">
    <text evidence="1">Belongs to the 'phage' integrase family.</text>
</comment>
<protein>
    <submittedName>
        <fullName evidence="6">Site-specific integrase</fullName>
    </submittedName>
</protein>
<keyword evidence="7" id="KW-1185">Reference proteome</keyword>
<organism evidence="6 7">
    <name type="scientific">Chitinophaga agrisoli</name>
    <dbReference type="NCBI Taxonomy" id="2607653"/>
    <lineage>
        <taxon>Bacteria</taxon>
        <taxon>Pseudomonadati</taxon>
        <taxon>Bacteroidota</taxon>
        <taxon>Chitinophagia</taxon>
        <taxon>Chitinophagales</taxon>
        <taxon>Chitinophagaceae</taxon>
        <taxon>Chitinophaga</taxon>
    </lineage>
</organism>
<evidence type="ECO:0000313" key="6">
    <source>
        <dbReference type="EMBL" id="KAA2241519.1"/>
    </source>
</evidence>
<evidence type="ECO:0000259" key="5">
    <source>
        <dbReference type="PROSITE" id="PS51898"/>
    </source>
</evidence>
<dbReference type="Pfam" id="PF13356">
    <property type="entry name" value="Arm-DNA-bind_3"/>
    <property type="match status" value="1"/>
</dbReference>
<dbReference type="InterPro" id="IPR002104">
    <property type="entry name" value="Integrase_catalytic"/>
</dbReference>
<dbReference type="RefSeq" id="WP_149839033.1">
    <property type="nucleotide sequence ID" value="NZ_VUOC01000003.1"/>
</dbReference>
<comment type="caution">
    <text evidence="6">The sequence shown here is derived from an EMBL/GenBank/DDBJ whole genome shotgun (WGS) entry which is preliminary data.</text>
</comment>
<dbReference type="Gene3D" id="1.10.443.10">
    <property type="entry name" value="Intergrase catalytic core"/>
    <property type="match status" value="1"/>
</dbReference>
<dbReference type="SUPFAM" id="SSF56349">
    <property type="entry name" value="DNA breaking-rejoining enzymes"/>
    <property type="match status" value="1"/>
</dbReference>
<keyword evidence="4" id="KW-0233">DNA recombination</keyword>
<dbReference type="PROSITE" id="PS51898">
    <property type="entry name" value="TYR_RECOMBINASE"/>
    <property type="match status" value="1"/>
</dbReference>
<dbReference type="GO" id="GO:0003677">
    <property type="term" value="F:DNA binding"/>
    <property type="evidence" value="ECO:0007669"/>
    <property type="project" value="UniProtKB-KW"/>
</dbReference>
<dbReference type="Gene3D" id="1.10.150.130">
    <property type="match status" value="1"/>
</dbReference>
<evidence type="ECO:0000256" key="1">
    <source>
        <dbReference type="ARBA" id="ARBA00008857"/>
    </source>
</evidence>
<proteinExistence type="inferred from homology"/>
<dbReference type="EMBL" id="VUOC01000003">
    <property type="protein sequence ID" value="KAA2241519.1"/>
    <property type="molecule type" value="Genomic_DNA"/>
</dbReference>
<dbReference type="GO" id="GO:0006310">
    <property type="term" value="P:DNA recombination"/>
    <property type="evidence" value="ECO:0007669"/>
    <property type="project" value="UniProtKB-KW"/>
</dbReference>
<dbReference type="PANTHER" id="PTHR30629:SF2">
    <property type="entry name" value="PROPHAGE INTEGRASE INTS-RELATED"/>
    <property type="match status" value="1"/>
</dbReference>
<dbReference type="AlphaFoldDB" id="A0A5B2VTT3"/>
<keyword evidence="2" id="KW-0229">DNA integration</keyword>
<gene>
    <name evidence="6" type="ORF">F0L74_16625</name>
</gene>